<protein>
    <submittedName>
        <fullName evidence="2">Uncharacterized protein</fullName>
    </submittedName>
</protein>
<proteinExistence type="predicted"/>
<reference evidence="2" key="1">
    <citation type="submission" date="2022-11" db="UniProtKB">
        <authorList>
            <consortium name="WormBaseParasite"/>
        </authorList>
    </citation>
    <scope>IDENTIFICATION</scope>
</reference>
<dbReference type="WBParaSite" id="jg13336">
    <property type="protein sequence ID" value="jg13336"/>
    <property type="gene ID" value="jg13336"/>
</dbReference>
<accession>A0A915CWA4</accession>
<sequence length="199" mass="23062">MEISSNSESGEENVSHQKMPLYIREVAIEGIDESQKRGGSNGAFLRSRKLRLWRKGIATGRYRYGFQNIRAEYEFFMRFQASRKFPGVLSSRCSRYKPESPCNGRGFTVRGMFHVTAEHSHNNKRNGGLGFESYSCLRFKPRLRKETDWLLTIDNTTETLVKKVRHGASRRCVQHIPSRDSMVADFERRAKGSAQKYRQ</sequence>
<dbReference type="AlphaFoldDB" id="A0A915CWA4"/>
<evidence type="ECO:0000313" key="2">
    <source>
        <dbReference type="WBParaSite" id="jg13336"/>
    </source>
</evidence>
<keyword evidence="1" id="KW-1185">Reference proteome</keyword>
<organism evidence="1 2">
    <name type="scientific">Ditylenchus dipsaci</name>
    <dbReference type="NCBI Taxonomy" id="166011"/>
    <lineage>
        <taxon>Eukaryota</taxon>
        <taxon>Metazoa</taxon>
        <taxon>Ecdysozoa</taxon>
        <taxon>Nematoda</taxon>
        <taxon>Chromadorea</taxon>
        <taxon>Rhabditida</taxon>
        <taxon>Tylenchina</taxon>
        <taxon>Tylenchomorpha</taxon>
        <taxon>Sphaerularioidea</taxon>
        <taxon>Anguinidae</taxon>
        <taxon>Anguininae</taxon>
        <taxon>Ditylenchus</taxon>
    </lineage>
</organism>
<dbReference type="Proteomes" id="UP000887574">
    <property type="component" value="Unplaced"/>
</dbReference>
<evidence type="ECO:0000313" key="1">
    <source>
        <dbReference type="Proteomes" id="UP000887574"/>
    </source>
</evidence>
<name>A0A915CWA4_9BILA</name>